<dbReference type="Gene3D" id="1.20.120.990">
    <property type="entry name" value="Glycosyltransferase family 88, C-terminal domain"/>
    <property type="match status" value="1"/>
</dbReference>
<evidence type="ECO:0000256" key="4">
    <source>
        <dbReference type="ARBA" id="ARBA00022692"/>
    </source>
</evidence>
<evidence type="ECO:0000313" key="12">
    <source>
        <dbReference type="EMBL" id="KAH7515818.1"/>
    </source>
</evidence>
<keyword evidence="5" id="KW-0479">Metal-binding</keyword>
<evidence type="ECO:0000256" key="5">
    <source>
        <dbReference type="ARBA" id="ARBA00022723"/>
    </source>
</evidence>
<evidence type="ECO:0000256" key="9">
    <source>
        <dbReference type="ARBA" id="ARBA00023033"/>
    </source>
</evidence>
<keyword evidence="10" id="KW-0472">Membrane</keyword>
<evidence type="ECO:0000256" key="7">
    <source>
        <dbReference type="ARBA" id="ARBA00023002"/>
    </source>
</evidence>
<feature type="signal peptide" evidence="11">
    <location>
        <begin position="1"/>
        <end position="16"/>
    </location>
</feature>
<evidence type="ECO:0000256" key="1">
    <source>
        <dbReference type="ARBA" id="ARBA00004167"/>
    </source>
</evidence>
<evidence type="ECO:0000256" key="2">
    <source>
        <dbReference type="ARBA" id="ARBA00010617"/>
    </source>
</evidence>
<evidence type="ECO:0000313" key="13">
    <source>
        <dbReference type="Proteomes" id="UP000813462"/>
    </source>
</evidence>
<comment type="subcellular location">
    <subcellularLocation>
        <location evidence="1">Membrane</location>
        <topology evidence="1">Single-pass membrane protein</topology>
    </subcellularLocation>
</comment>
<evidence type="ECO:0000256" key="3">
    <source>
        <dbReference type="ARBA" id="ARBA00022617"/>
    </source>
</evidence>
<dbReference type="InterPro" id="IPR050665">
    <property type="entry name" value="Cytochrome_P450_Monooxygen"/>
</dbReference>
<dbReference type="AlphaFoldDB" id="A0A978ULW6"/>
<comment type="caution">
    <text evidence="12">The sequence shown here is derived from an EMBL/GenBank/DDBJ whole genome shotgun (WGS) entry which is preliminary data.</text>
</comment>
<dbReference type="SUPFAM" id="SSF48264">
    <property type="entry name" value="Cytochrome P450"/>
    <property type="match status" value="1"/>
</dbReference>
<keyword evidence="7" id="KW-0560">Oxidoreductase</keyword>
<keyword evidence="4" id="KW-0812">Transmembrane</keyword>
<dbReference type="PANTHER" id="PTHR24282:SF20">
    <property type="entry name" value="CYTOCHROME P450 CYP749A22-LIKE"/>
    <property type="match status" value="1"/>
</dbReference>
<dbReference type="GO" id="GO:0016705">
    <property type="term" value="F:oxidoreductase activity, acting on paired donors, with incorporation or reduction of molecular oxygen"/>
    <property type="evidence" value="ECO:0007669"/>
    <property type="project" value="InterPro"/>
</dbReference>
<keyword evidence="3" id="KW-0349">Heme</keyword>
<evidence type="ECO:0000256" key="10">
    <source>
        <dbReference type="ARBA" id="ARBA00023136"/>
    </source>
</evidence>
<evidence type="ECO:0000256" key="8">
    <source>
        <dbReference type="ARBA" id="ARBA00023004"/>
    </source>
</evidence>
<dbReference type="Proteomes" id="UP000813462">
    <property type="component" value="Unassembled WGS sequence"/>
</dbReference>
<feature type="chain" id="PRO_5036987121" evidence="11">
    <location>
        <begin position="17"/>
        <end position="127"/>
    </location>
</feature>
<dbReference type="GO" id="GO:0016020">
    <property type="term" value="C:membrane"/>
    <property type="evidence" value="ECO:0007669"/>
    <property type="project" value="UniProtKB-SubCell"/>
</dbReference>
<dbReference type="GO" id="GO:0020037">
    <property type="term" value="F:heme binding"/>
    <property type="evidence" value="ECO:0007669"/>
    <property type="project" value="InterPro"/>
</dbReference>
<keyword evidence="6" id="KW-1133">Transmembrane helix</keyword>
<dbReference type="EMBL" id="JAEACU010000010">
    <property type="protein sequence ID" value="KAH7515818.1"/>
    <property type="molecule type" value="Genomic_DNA"/>
</dbReference>
<evidence type="ECO:0000256" key="6">
    <source>
        <dbReference type="ARBA" id="ARBA00022989"/>
    </source>
</evidence>
<proteinExistence type="inferred from homology"/>
<keyword evidence="11" id="KW-0732">Signal</keyword>
<dbReference type="GO" id="GO:0004497">
    <property type="term" value="F:monooxygenase activity"/>
    <property type="evidence" value="ECO:0007669"/>
    <property type="project" value="UniProtKB-KW"/>
</dbReference>
<dbReference type="PANTHER" id="PTHR24282">
    <property type="entry name" value="CYTOCHROME P450 FAMILY MEMBER"/>
    <property type="match status" value="1"/>
</dbReference>
<evidence type="ECO:0000256" key="11">
    <source>
        <dbReference type="SAM" id="SignalP"/>
    </source>
</evidence>
<comment type="similarity">
    <text evidence="2">Belongs to the cytochrome P450 family.</text>
</comment>
<dbReference type="InterPro" id="IPR036396">
    <property type="entry name" value="Cyt_P450_sf"/>
</dbReference>
<organism evidence="12 13">
    <name type="scientific">Ziziphus jujuba var. spinosa</name>
    <dbReference type="NCBI Taxonomy" id="714518"/>
    <lineage>
        <taxon>Eukaryota</taxon>
        <taxon>Viridiplantae</taxon>
        <taxon>Streptophyta</taxon>
        <taxon>Embryophyta</taxon>
        <taxon>Tracheophyta</taxon>
        <taxon>Spermatophyta</taxon>
        <taxon>Magnoliopsida</taxon>
        <taxon>eudicotyledons</taxon>
        <taxon>Gunneridae</taxon>
        <taxon>Pentapetalae</taxon>
        <taxon>rosids</taxon>
        <taxon>fabids</taxon>
        <taxon>Rosales</taxon>
        <taxon>Rhamnaceae</taxon>
        <taxon>Paliureae</taxon>
        <taxon>Ziziphus</taxon>
    </lineage>
</organism>
<keyword evidence="8" id="KW-0408">Iron</keyword>
<reference evidence="12" key="1">
    <citation type="journal article" date="2021" name="Front. Plant Sci.">
        <title>Chromosome-Scale Genome Assembly for Chinese Sour Jujube and Insights Into Its Genome Evolution and Domestication Signature.</title>
        <authorList>
            <person name="Shen L.-Y."/>
            <person name="Luo H."/>
            <person name="Wang X.-L."/>
            <person name="Wang X.-M."/>
            <person name="Qiu X.-J."/>
            <person name="Liu H."/>
            <person name="Zhou S.-S."/>
            <person name="Jia K.-H."/>
            <person name="Nie S."/>
            <person name="Bao Y.-T."/>
            <person name="Zhang R.-G."/>
            <person name="Yun Q.-Z."/>
            <person name="Chai Y.-H."/>
            <person name="Lu J.-Y."/>
            <person name="Li Y."/>
            <person name="Zhao S.-W."/>
            <person name="Mao J.-F."/>
            <person name="Jia S.-G."/>
            <person name="Mao Y.-M."/>
        </authorList>
    </citation>
    <scope>NUCLEOTIDE SEQUENCE</scope>
    <source>
        <strain evidence="12">AT0</strain>
        <tissue evidence="12">Leaf</tissue>
    </source>
</reference>
<sequence length="127" mass="14387">MRTCLFILFLMHAAGAIGIAYAGTGHTGMVPAMISSVEMMLKRWKSYEGKEVEIFQEFRLLTSEVISRTAIGCNYLRGKDIFEMLTRLALLTTKNMYKLRLPGISKFFKTADEIEADMLEKKFTTAS</sequence>
<name>A0A978ULW6_ZIZJJ</name>
<protein>
    <submittedName>
        <fullName evidence="12">Uncharacterized protein</fullName>
    </submittedName>
</protein>
<gene>
    <name evidence="12" type="ORF">FEM48_Zijuj10G0066600</name>
</gene>
<keyword evidence="9" id="KW-0503">Monooxygenase</keyword>
<accession>A0A978ULW6</accession>
<dbReference type="GO" id="GO:0005506">
    <property type="term" value="F:iron ion binding"/>
    <property type="evidence" value="ECO:0007669"/>
    <property type="project" value="InterPro"/>
</dbReference>